<keyword evidence="1" id="KW-0645">Protease</keyword>
<gene>
    <name evidence="3" type="ORF">INT44_004729</name>
</gene>
<feature type="compositionally biased region" description="Low complexity" evidence="2">
    <location>
        <begin position="40"/>
        <end position="53"/>
    </location>
</feature>
<dbReference type="GO" id="GO:0006508">
    <property type="term" value="P:proteolysis"/>
    <property type="evidence" value="ECO:0007669"/>
    <property type="project" value="InterPro"/>
</dbReference>
<dbReference type="InterPro" id="IPR043502">
    <property type="entry name" value="DNA/RNA_pol_sf"/>
</dbReference>
<dbReference type="AlphaFoldDB" id="A0A8H7PDU5"/>
<evidence type="ECO:0000313" key="4">
    <source>
        <dbReference type="Proteomes" id="UP000612746"/>
    </source>
</evidence>
<keyword evidence="1" id="KW-0064">Aspartyl protease</keyword>
<organism evidence="3 4">
    <name type="scientific">Umbelopsis vinacea</name>
    <dbReference type="NCBI Taxonomy" id="44442"/>
    <lineage>
        <taxon>Eukaryota</taxon>
        <taxon>Fungi</taxon>
        <taxon>Fungi incertae sedis</taxon>
        <taxon>Mucoromycota</taxon>
        <taxon>Mucoromycotina</taxon>
        <taxon>Umbelopsidomycetes</taxon>
        <taxon>Umbelopsidales</taxon>
        <taxon>Umbelopsidaceae</taxon>
        <taxon>Umbelopsis</taxon>
    </lineage>
</organism>
<dbReference type="PROSITE" id="PS00141">
    <property type="entry name" value="ASP_PROTEASE"/>
    <property type="match status" value="1"/>
</dbReference>
<protein>
    <recommendedName>
        <fullName evidence="5">Peptidase A2 domain-containing protein</fullName>
    </recommendedName>
</protein>
<dbReference type="Proteomes" id="UP000612746">
    <property type="component" value="Unassembled WGS sequence"/>
</dbReference>
<dbReference type="EMBL" id="JAEPRA010000027">
    <property type="protein sequence ID" value="KAG2172107.1"/>
    <property type="molecule type" value="Genomic_DNA"/>
</dbReference>
<dbReference type="GO" id="GO:0004190">
    <property type="term" value="F:aspartic-type endopeptidase activity"/>
    <property type="evidence" value="ECO:0007669"/>
    <property type="project" value="UniProtKB-KW"/>
</dbReference>
<evidence type="ECO:0000256" key="2">
    <source>
        <dbReference type="SAM" id="MobiDB-lite"/>
    </source>
</evidence>
<dbReference type="OrthoDB" id="2289648at2759"/>
<evidence type="ECO:0000256" key="1">
    <source>
        <dbReference type="ARBA" id="ARBA00022750"/>
    </source>
</evidence>
<feature type="region of interest" description="Disordered" evidence="2">
    <location>
        <begin position="1"/>
        <end position="60"/>
    </location>
</feature>
<reference evidence="3" key="1">
    <citation type="submission" date="2020-12" db="EMBL/GenBank/DDBJ databases">
        <title>Metabolic potential, ecology and presence of endohyphal bacteria is reflected in genomic diversity of Mucoromycotina.</title>
        <authorList>
            <person name="Muszewska A."/>
            <person name="Okrasinska A."/>
            <person name="Steczkiewicz K."/>
            <person name="Drgas O."/>
            <person name="Orlowska M."/>
            <person name="Perlinska-Lenart U."/>
            <person name="Aleksandrzak-Piekarczyk T."/>
            <person name="Szatraj K."/>
            <person name="Zielenkiewicz U."/>
            <person name="Pilsyk S."/>
            <person name="Malc E."/>
            <person name="Mieczkowski P."/>
            <person name="Kruszewska J.S."/>
            <person name="Biernat P."/>
            <person name="Pawlowska J."/>
        </authorList>
    </citation>
    <scope>NUCLEOTIDE SEQUENCE</scope>
    <source>
        <strain evidence="3">WA0000051536</strain>
    </source>
</reference>
<accession>A0A8H7PDU5</accession>
<dbReference type="SUPFAM" id="SSF56672">
    <property type="entry name" value="DNA/RNA polymerases"/>
    <property type="match status" value="1"/>
</dbReference>
<keyword evidence="1" id="KW-0378">Hydrolase</keyword>
<dbReference type="Gene3D" id="2.40.70.10">
    <property type="entry name" value="Acid Proteases"/>
    <property type="match status" value="1"/>
</dbReference>
<name>A0A8H7PDU5_9FUNG</name>
<dbReference type="InterPro" id="IPR021109">
    <property type="entry name" value="Peptidase_aspartic_dom_sf"/>
</dbReference>
<keyword evidence="4" id="KW-1185">Reference proteome</keyword>
<evidence type="ECO:0000313" key="3">
    <source>
        <dbReference type="EMBL" id="KAG2172107.1"/>
    </source>
</evidence>
<dbReference type="CDD" id="cd00303">
    <property type="entry name" value="retropepsin_like"/>
    <property type="match status" value="1"/>
</dbReference>
<dbReference type="SUPFAM" id="SSF50630">
    <property type="entry name" value="Acid proteases"/>
    <property type="match status" value="1"/>
</dbReference>
<proteinExistence type="predicted"/>
<sequence length="597" mass="67724">MSFFRKKFVQDPSSRQEETNGLQRLSQEPLVAPMSRATPGSYSGGYASSESDSNTQVPPEFNANLAELPRATEPTHPVNTTGDSISSNPLSTQERYMRYQYATKLAVAPWKRNTSLRLCSFFPADISLWIDNLELEVRGSWGAVKTLLLRRYGKSEEEDQEVLLKKLTTYKQARSTLIEDHLHEMGKLVASTHLTDFRVKVTIATRNYEDLDTAIRAAITIINECQLAPIESMASEPTPEVMDWTSAPLYNIQVQQMYREQAKLRHEPTSNQVRDINATPFSWMLRLYDYKGQPVCGFCGGQHRSLDCVIPEAKLYWQQRDNQPKHKEKISVNATGSQDTEPEQKWQDPSVCRVEVENVGAAHYEKAPTATIPIKKKEVKALLDTGAEISCILPEITRKLRLFVNRDQSIQYSDVNGKASQTLGTVRIHLWGKILQFHVVPSLQQPILIGWNSIKILQGVIDSRTDTVTFYGIKVRRFPLAKRSITVRISPVATESNNIDIDVEVKTVLEEFPQVIAENPKKPRVTHLVEFHVEVTSEEPIYIKPRKMHPDKQYAVDAGVDEMRRNGIVSPVKYPEWGFPAKVVKKSDGSNRLVTDF</sequence>
<dbReference type="InterPro" id="IPR001969">
    <property type="entry name" value="Aspartic_peptidase_AS"/>
</dbReference>
<dbReference type="Gene3D" id="3.10.10.10">
    <property type="entry name" value="HIV Type 1 Reverse Transcriptase, subunit A, domain 1"/>
    <property type="match status" value="1"/>
</dbReference>
<feature type="region of interest" description="Disordered" evidence="2">
    <location>
        <begin position="321"/>
        <end position="347"/>
    </location>
</feature>
<evidence type="ECO:0008006" key="5">
    <source>
        <dbReference type="Google" id="ProtNLM"/>
    </source>
</evidence>
<comment type="caution">
    <text evidence="3">The sequence shown here is derived from an EMBL/GenBank/DDBJ whole genome shotgun (WGS) entry which is preliminary data.</text>
</comment>